<dbReference type="Gene3D" id="3.30.360.10">
    <property type="entry name" value="Dihydrodipicolinate Reductase, domain 2"/>
    <property type="match status" value="1"/>
</dbReference>
<accession>A0AAV3UHK0</accession>
<dbReference type="SUPFAM" id="SSF55347">
    <property type="entry name" value="Glyceraldehyde-3-phosphate dehydrogenase-like, C-terminal domain"/>
    <property type="match status" value="1"/>
</dbReference>
<evidence type="ECO:0000256" key="2">
    <source>
        <dbReference type="ARBA" id="ARBA00013213"/>
    </source>
</evidence>
<dbReference type="RefSeq" id="WP_227777323.1">
    <property type="nucleotide sequence ID" value="NZ_BAABKX010000007.1"/>
</dbReference>
<dbReference type="EC" id="1.1.1.3" evidence="2"/>
<dbReference type="InterPro" id="IPR006096">
    <property type="entry name" value="Glu/Leu/Phe/Val/Trp_DH_C"/>
</dbReference>
<evidence type="ECO:0000313" key="7">
    <source>
        <dbReference type="EMBL" id="GAA5049827.1"/>
    </source>
</evidence>
<evidence type="ECO:0000256" key="4">
    <source>
        <dbReference type="PIRSR" id="PIRSR036497-2"/>
    </source>
</evidence>
<comment type="caution">
    <text evidence="7">The sequence shown here is derived from an EMBL/GenBank/DDBJ whole genome shotgun (WGS) entry which is preliminary data.</text>
</comment>
<dbReference type="InterPro" id="IPR022697">
    <property type="entry name" value="HDH_short"/>
</dbReference>
<feature type="domain" description="Glutamate/phenylalanine/leucine/valine/L-tryptophan dehydrogenase C-terminal" evidence="5">
    <location>
        <begin position="5"/>
        <end position="62"/>
    </location>
</feature>
<name>A0AAV3UHK0_9EURY</name>
<sequence length="318" mass="33693">MQLGIIGAGAVGQAVASLAAEYGHTVTTLADSESAVVDSDGLDVETAFKNKESEGIIGNQDTEEAIEGSYEALIEVTPTTIGNAEPAFSHVKAALERDRHVVLSNKGPMAERYGDVRSLERDSEGVVKFEATVGGTMPVLSTISALGSNHITGIRGAFNSRANFILSRMAAESLEYEHVLAEAEELGVVKEDSSFDVEGIETALSCSILANVLDQAGQEIALDDVAIKGIDHLPSSTLELAQEDGRTIRLIGEIKDDRIHVGPQLVSGNGPLAVTNLRTVAQLETKYAGQTSVSGDRSSEYAVATTILRDVQQLERSR</sequence>
<protein>
    <recommendedName>
        <fullName evidence="2">homoserine dehydrogenase</fullName>
        <ecNumber evidence="2">1.1.1.3</ecNumber>
    </recommendedName>
</protein>
<dbReference type="GO" id="GO:0009088">
    <property type="term" value="P:threonine biosynthetic process"/>
    <property type="evidence" value="ECO:0007669"/>
    <property type="project" value="UniProtKB-ARBA"/>
</dbReference>
<comment type="similarity">
    <text evidence="1">Belongs to the homoserine dehydrogenase family.</text>
</comment>
<dbReference type="FunFam" id="3.30.360.10:FF:000005">
    <property type="entry name" value="Homoserine dehydrogenase"/>
    <property type="match status" value="1"/>
</dbReference>
<dbReference type="Pfam" id="PF00208">
    <property type="entry name" value="ELFV_dehydrog"/>
    <property type="match status" value="1"/>
</dbReference>
<dbReference type="Proteomes" id="UP001501729">
    <property type="component" value="Unassembled WGS sequence"/>
</dbReference>
<dbReference type="PANTHER" id="PTHR43331">
    <property type="entry name" value="HOMOSERINE DEHYDROGENASE"/>
    <property type="match status" value="1"/>
</dbReference>
<organism evidence="7 8">
    <name type="scientific">Haladaptatus pallidirubidus</name>
    <dbReference type="NCBI Taxonomy" id="1008152"/>
    <lineage>
        <taxon>Archaea</taxon>
        <taxon>Methanobacteriati</taxon>
        <taxon>Methanobacteriota</taxon>
        <taxon>Stenosarchaea group</taxon>
        <taxon>Halobacteria</taxon>
        <taxon>Halobacteriales</taxon>
        <taxon>Haladaptataceae</taxon>
        <taxon>Haladaptatus</taxon>
    </lineage>
</organism>
<dbReference type="Pfam" id="PF00742">
    <property type="entry name" value="Homoserine_dh"/>
    <property type="match status" value="1"/>
</dbReference>
<dbReference type="Gene3D" id="3.40.50.720">
    <property type="entry name" value="NAD(P)-binding Rossmann-like Domain"/>
    <property type="match status" value="1"/>
</dbReference>
<keyword evidence="8" id="KW-1185">Reference proteome</keyword>
<dbReference type="PANTHER" id="PTHR43331:SF1">
    <property type="entry name" value="HOMOSERINE DEHYDROGENASE"/>
    <property type="match status" value="1"/>
</dbReference>
<dbReference type="GO" id="GO:0004412">
    <property type="term" value="F:homoserine dehydrogenase activity"/>
    <property type="evidence" value="ECO:0007669"/>
    <property type="project" value="UniProtKB-EC"/>
</dbReference>
<evidence type="ECO:0000256" key="1">
    <source>
        <dbReference type="ARBA" id="ARBA00006753"/>
    </source>
</evidence>
<reference evidence="7 8" key="1">
    <citation type="journal article" date="2019" name="Int. J. Syst. Evol. Microbiol.">
        <title>The Global Catalogue of Microorganisms (GCM) 10K type strain sequencing project: providing services to taxonomists for standard genome sequencing and annotation.</title>
        <authorList>
            <consortium name="The Broad Institute Genomics Platform"/>
            <consortium name="The Broad Institute Genome Sequencing Center for Infectious Disease"/>
            <person name="Wu L."/>
            <person name="Ma J."/>
        </authorList>
    </citation>
    <scope>NUCLEOTIDE SEQUENCE [LARGE SCALE GENOMIC DNA]</scope>
    <source>
        <strain evidence="7 8">JCM 17504</strain>
    </source>
</reference>
<dbReference type="AlphaFoldDB" id="A0AAV3UHK0"/>
<dbReference type="EMBL" id="BAABKX010000007">
    <property type="protein sequence ID" value="GAA5049827.1"/>
    <property type="molecule type" value="Genomic_DNA"/>
</dbReference>
<gene>
    <name evidence="7" type="ORF">GCM10025751_23090</name>
</gene>
<dbReference type="PIRSF" id="PIRSF036497">
    <property type="entry name" value="HDH_short"/>
    <property type="match status" value="1"/>
</dbReference>
<evidence type="ECO:0000256" key="3">
    <source>
        <dbReference type="ARBA" id="ARBA00023002"/>
    </source>
</evidence>
<keyword evidence="3" id="KW-0560">Oxidoreductase</keyword>
<evidence type="ECO:0000259" key="6">
    <source>
        <dbReference type="Pfam" id="PF00742"/>
    </source>
</evidence>
<feature type="binding site" evidence="4">
    <location>
        <begin position="7"/>
        <end position="12"/>
    </location>
    <ligand>
        <name>NADP(+)</name>
        <dbReference type="ChEBI" id="CHEBI:58349"/>
    </ligand>
</feature>
<evidence type="ECO:0000313" key="8">
    <source>
        <dbReference type="Proteomes" id="UP001501729"/>
    </source>
</evidence>
<evidence type="ECO:0000259" key="5">
    <source>
        <dbReference type="Pfam" id="PF00208"/>
    </source>
</evidence>
<dbReference type="GeneID" id="68615435"/>
<dbReference type="InterPro" id="IPR001342">
    <property type="entry name" value="HDH_cat"/>
</dbReference>
<proteinExistence type="inferred from homology"/>
<feature type="domain" description="Homoserine dehydrogenase catalytic" evidence="6">
    <location>
        <begin position="138"/>
        <end position="311"/>
    </location>
</feature>
<dbReference type="SUPFAM" id="SSF51735">
    <property type="entry name" value="NAD(P)-binding Rossmann-fold domains"/>
    <property type="match status" value="1"/>
</dbReference>
<keyword evidence="4" id="KW-0521">NADP</keyword>
<dbReference type="InterPro" id="IPR036291">
    <property type="entry name" value="NAD(P)-bd_dom_sf"/>
</dbReference>
<feature type="binding site" evidence="4">
    <location>
        <position position="106"/>
    </location>
    <ligand>
        <name>NADPH</name>
        <dbReference type="ChEBI" id="CHEBI:57783"/>
    </ligand>
</feature>